<reference evidence="1 2" key="1">
    <citation type="submission" date="2021-06" db="EMBL/GenBank/DDBJ databases">
        <authorList>
            <person name="Palmer J.M."/>
        </authorList>
    </citation>
    <scope>NUCLEOTIDE SEQUENCE [LARGE SCALE GENOMIC DNA]</scope>
    <source>
        <strain evidence="1 2">GA_2019</strain>
        <tissue evidence="1">Muscle</tissue>
    </source>
</reference>
<dbReference type="Proteomes" id="UP001476798">
    <property type="component" value="Unassembled WGS sequence"/>
</dbReference>
<dbReference type="EMBL" id="JAHRIO010006320">
    <property type="protein sequence ID" value="MEQ2160346.1"/>
    <property type="molecule type" value="Genomic_DNA"/>
</dbReference>
<evidence type="ECO:0000313" key="2">
    <source>
        <dbReference type="Proteomes" id="UP001476798"/>
    </source>
</evidence>
<proteinExistence type="predicted"/>
<name>A0ABV0MN37_9TELE</name>
<protein>
    <submittedName>
        <fullName evidence="1">Uncharacterized protein</fullName>
    </submittedName>
</protein>
<comment type="caution">
    <text evidence="1">The sequence shown here is derived from an EMBL/GenBank/DDBJ whole genome shotgun (WGS) entry which is preliminary data.</text>
</comment>
<keyword evidence="2" id="KW-1185">Reference proteome</keyword>
<gene>
    <name evidence="1" type="ORF">GOODEAATRI_032766</name>
</gene>
<organism evidence="1 2">
    <name type="scientific">Goodea atripinnis</name>
    <dbReference type="NCBI Taxonomy" id="208336"/>
    <lineage>
        <taxon>Eukaryota</taxon>
        <taxon>Metazoa</taxon>
        <taxon>Chordata</taxon>
        <taxon>Craniata</taxon>
        <taxon>Vertebrata</taxon>
        <taxon>Euteleostomi</taxon>
        <taxon>Actinopterygii</taxon>
        <taxon>Neopterygii</taxon>
        <taxon>Teleostei</taxon>
        <taxon>Neoteleostei</taxon>
        <taxon>Acanthomorphata</taxon>
        <taxon>Ovalentaria</taxon>
        <taxon>Atherinomorphae</taxon>
        <taxon>Cyprinodontiformes</taxon>
        <taxon>Goodeidae</taxon>
        <taxon>Goodea</taxon>
    </lineage>
</organism>
<feature type="non-terminal residue" evidence="1">
    <location>
        <position position="1"/>
    </location>
</feature>
<sequence length="129" mass="14303">DDLVGAAAVLRSIWSLNGQSARHSQLVPILLHRNLVLLEPPADTGPPPLQLLRVQADGLWGKEALEALRRLPVRLPENLHMFHSVTHNHTHRCPILPEVHQDHTGDRSRTTSFLNQTEPGATLFADTSV</sequence>
<accession>A0ABV0MN37</accession>
<evidence type="ECO:0000313" key="1">
    <source>
        <dbReference type="EMBL" id="MEQ2160346.1"/>
    </source>
</evidence>